<protein>
    <submittedName>
        <fullName evidence="3">Extracellular solute-binding protein</fullName>
    </submittedName>
</protein>
<dbReference type="AlphaFoldDB" id="A0A7X2P8P0"/>
<dbReference type="PROSITE" id="PS51257">
    <property type="entry name" value="PROKAR_LIPOPROTEIN"/>
    <property type="match status" value="1"/>
</dbReference>
<evidence type="ECO:0000256" key="2">
    <source>
        <dbReference type="SAM" id="SignalP"/>
    </source>
</evidence>
<name>A0A7X2P8P0_9FIRM</name>
<evidence type="ECO:0000256" key="1">
    <source>
        <dbReference type="SAM" id="MobiDB-lite"/>
    </source>
</evidence>
<feature type="region of interest" description="Disordered" evidence="1">
    <location>
        <begin position="30"/>
        <end position="80"/>
    </location>
</feature>
<feature type="compositionally biased region" description="Low complexity" evidence="1">
    <location>
        <begin position="30"/>
        <end position="77"/>
    </location>
</feature>
<feature type="signal peptide" evidence="2">
    <location>
        <begin position="1"/>
        <end position="23"/>
    </location>
</feature>
<reference evidence="3 4" key="1">
    <citation type="submission" date="2019-08" db="EMBL/GenBank/DDBJ databases">
        <title>In-depth cultivation of the pig gut microbiome towards novel bacterial diversity and tailored functional studies.</title>
        <authorList>
            <person name="Wylensek D."/>
            <person name="Hitch T.C.A."/>
            <person name="Clavel T."/>
        </authorList>
    </citation>
    <scope>NUCLEOTIDE SEQUENCE [LARGE SCALE GENOMIC DNA]</scope>
    <source>
        <strain evidence="3 4">Oil+RF-744-WCA-WT-13</strain>
    </source>
</reference>
<dbReference type="RefSeq" id="WP_154457672.1">
    <property type="nucleotide sequence ID" value="NZ_VUMV01000003.1"/>
</dbReference>
<dbReference type="Gene3D" id="3.40.190.10">
    <property type="entry name" value="Periplasmic binding protein-like II"/>
    <property type="match status" value="2"/>
</dbReference>
<proteinExistence type="predicted"/>
<keyword evidence="2" id="KW-0732">Signal</keyword>
<keyword evidence="4" id="KW-1185">Reference proteome</keyword>
<organism evidence="3 4">
    <name type="scientific">Bilifractor porci</name>
    <dbReference type="NCBI Taxonomy" id="2606636"/>
    <lineage>
        <taxon>Bacteria</taxon>
        <taxon>Bacillati</taxon>
        <taxon>Bacillota</taxon>
        <taxon>Clostridia</taxon>
        <taxon>Lachnospirales</taxon>
        <taxon>Lachnospiraceae</taxon>
        <taxon>Bilifractor</taxon>
    </lineage>
</organism>
<dbReference type="Proteomes" id="UP000466864">
    <property type="component" value="Unassembled WGS sequence"/>
</dbReference>
<accession>A0A7X2P8P0</accession>
<gene>
    <name evidence="3" type="ORF">FYJ60_05485</name>
</gene>
<dbReference type="SUPFAM" id="SSF53850">
    <property type="entry name" value="Periplasmic binding protein-like II"/>
    <property type="match status" value="1"/>
</dbReference>
<dbReference type="EMBL" id="VUMV01000003">
    <property type="protein sequence ID" value="MST81763.1"/>
    <property type="molecule type" value="Genomic_DNA"/>
</dbReference>
<evidence type="ECO:0000313" key="4">
    <source>
        <dbReference type="Proteomes" id="UP000466864"/>
    </source>
</evidence>
<evidence type="ECO:0000313" key="3">
    <source>
        <dbReference type="EMBL" id="MST81763.1"/>
    </source>
</evidence>
<comment type="caution">
    <text evidence="3">The sequence shown here is derived from an EMBL/GenBank/DDBJ whole genome shotgun (WGS) entry which is preliminary data.</text>
</comment>
<sequence>MKMNKQFAAITAAALGMSMLFTACGGSTGSTSSTSAAASSASASAAESAASKTAASESAAASASTSGSSQAASDTSSDLNSKSLDDIIAAVKEEGDVESVGMPDNWADWASLWQNLKDNYGITHTDADMSSAEELQMFQTEGENAQAAVIASNFALGGDLTNLDPAFEFWAQMAKDGRINTLDITQQNFETGEVEVGVVWSFTGVPYSKDITNYEMKATVPTDRSIQSGYASVINKYAPHPNAAALAREVMFSDEGQTYQANAGGIPTRTDVTIDGFDPDQYKNCILMDDTDAYSKACEEVVSRWQEEITPLLVQ</sequence>
<feature type="chain" id="PRO_5039039162" evidence="2">
    <location>
        <begin position="24"/>
        <end position="315"/>
    </location>
</feature>